<dbReference type="AlphaFoldDB" id="Q12TZ4"/>
<dbReference type="GO" id="GO:0020037">
    <property type="term" value="F:heme binding"/>
    <property type="evidence" value="ECO:0007669"/>
    <property type="project" value="InterPro"/>
</dbReference>
<protein>
    <submittedName>
        <fullName evidence="9">Protein with nitrite and sulphite reductase 4Fe-4S domain</fullName>
    </submittedName>
</protein>
<dbReference type="GO" id="GO:0016491">
    <property type="term" value="F:oxidoreductase activity"/>
    <property type="evidence" value="ECO:0007669"/>
    <property type="project" value="UniProtKB-KW"/>
</dbReference>
<evidence type="ECO:0000256" key="6">
    <source>
        <dbReference type="ARBA" id="ARBA00023004"/>
    </source>
</evidence>
<name>Q12TZ4_METBU</name>
<dbReference type="EMBL" id="CP000300">
    <property type="protein sequence ID" value="ABE53082.1"/>
    <property type="molecule type" value="Genomic_DNA"/>
</dbReference>
<evidence type="ECO:0000256" key="3">
    <source>
        <dbReference type="ARBA" id="ARBA00022617"/>
    </source>
</evidence>
<evidence type="ECO:0000256" key="4">
    <source>
        <dbReference type="ARBA" id="ARBA00022723"/>
    </source>
</evidence>
<dbReference type="InterPro" id="IPR017896">
    <property type="entry name" value="4Fe4S_Fe-S-bd"/>
</dbReference>
<evidence type="ECO:0000256" key="5">
    <source>
        <dbReference type="ARBA" id="ARBA00023002"/>
    </source>
</evidence>
<dbReference type="InterPro" id="IPR045169">
    <property type="entry name" value="NO2/SO3_Rdtase_4Fe4S_prot"/>
</dbReference>
<dbReference type="PANTHER" id="PTHR11493">
    <property type="entry name" value="SULFITE REDUCTASE [NADPH] SUBUNIT BETA-RELATED"/>
    <property type="match status" value="1"/>
</dbReference>
<dbReference type="GO" id="GO:0051539">
    <property type="term" value="F:4 iron, 4 sulfur cluster binding"/>
    <property type="evidence" value="ECO:0007669"/>
    <property type="project" value="UniProtKB-KW"/>
</dbReference>
<dbReference type="RefSeq" id="WP_011500218.1">
    <property type="nucleotide sequence ID" value="NC_007955.1"/>
</dbReference>
<accession>Q12TZ4</accession>
<dbReference type="Gene3D" id="3.30.70.3340">
    <property type="match status" value="1"/>
</dbReference>
<evidence type="ECO:0000313" key="9">
    <source>
        <dbReference type="EMBL" id="ABE53082.1"/>
    </source>
</evidence>
<dbReference type="Gene3D" id="3.30.413.10">
    <property type="entry name" value="Sulfite Reductase Hemoprotein, domain 1"/>
    <property type="match status" value="1"/>
</dbReference>
<dbReference type="PANTHER" id="PTHR11493:SF54">
    <property type="entry name" value="ANAEROBIC SULFITE REDUCTASE SUBUNIT C"/>
    <property type="match status" value="1"/>
</dbReference>
<dbReference type="Pfam" id="PF03460">
    <property type="entry name" value="NIR_SIR_ferr"/>
    <property type="match status" value="1"/>
</dbReference>
<evidence type="ECO:0000256" key="1">
    <source>
        <dbReference type="ARBA" id="ARBA00010429"/>
    </source>
</evidence>
<dbReference type="PRINTS" id="PR00397">
    <property type="entry name" value="SIROHAEM"/>
</dbReference>
<evidence type="ECO:0000256" key="7">
    <source>
        <dbReference type="ARBA" id="ARBA00023014"/>
    </source>
</evidence>
<gene>
    <name evidence="9" type="ordered locus">Mbur_2218</name>
</gene>
<evidence type="ECO:0000259" key="8">
    <source>
        <dbReference type="PROSITE" id="PS51379"/>
    </source>
</evidence>
<dbReference type="KEGG" id="mbu:Mbur_2218"/>
<sequence length="289" mass="31819">MKNNLNIVQLKRNGFLPQRQKDLFSMRIGVTGGHVDAGQLKALADAAEKYGEGYVHITSRQGIEIPFIDLNDTDAVRCNMDDANIRAGVAGKRVRAVVACQGDQVCNHGLIDCQTIAERLDNLYFGADVPYKFKIAITGCPSACLKPQENDLGIMGTVHPKWSKDTCTECGVCIKHCKANAITRSGSTIRIDKDRCILCGDCILACKKDALQAEKIGHTIFVGGKVGKFPREGTKLVELFELEKVYDIVDRTLDLYCKHGREGERLGDVIDRIGIEKCKKGLCKNPHPN</sequence>
<dbReference type="Pfam" id="PF01077">
    <property type="entry name" value="NIR_SIR"/>
    <property type="match status" value="1"/>
</dbReference>
<dbReference type="SUPFAM" id="SSF55124">
    <property type="entry name" value="Nitrite/Sulfite reductase N-terminal domain-like"/>
    <property type="match status" value="1"/>
</dbReference>
<keyword evidence="2" id="KW-0004">4Fe-4S</keyword>
<dbReference type="GeneID" id="3998830"/>
<reference evidence="10" key="1">
    <citation type="journal article" date="2009" name="ISME J.">
        <title>The genome sequence of the psychrophilic archaeon, Methanococcoides burtonii: the role of genome evolution in cold adaptation.</title>
        <authorList>
            <person name="Allen M.A."/>
            <person name="Lauro F.M."/>
            <person name="Williams T.J."/>
            <person name="Burg D."/>
            <person name="Siddiqui K.S."/>
            <person name="De Francisci D."/>
            <person name="Chong K.W."/>
            <person name="Pilak O."/>
            <person name="Chew H.H."/>
            <person name="De Maere M.Z."/>
            <person name="Ting L."/>
            <person name="Katrib M."/>
            <person name="Ng C."/>
            <person name="Sowers K.R."/>
            <person name="Galperin M.Y."/>
            <person name="Anderson I.J."/>
            <person name="Ivanova N."/>
            <person name="Dalin E."/>
            <person name="Martinez M."/>
            <person name="Lapidus A."/>
            <person name="Hauser L."/>
            <person name="Land M."/>
            <person name="Thomas T."/>
            <person name="Cavicchioli R."/>
        </authorList>
    </citation>
    <scope>NUCLEOTIDE SEQUENCE [LARGE SCALE GENOMIC DNA]</scope>
    <source>
        <strain evidence="10">DSM 6242 / NBRC 107633 / OCM 468 / ACE-M</strain>
    </source>
</reference>
<keyword evidence="4" id="KW-0479">Metal-binding</keyword>
<keyword evidence="7" id="KW-0411">Iron-sulfur</keyword>
<feature type="domain" description="4Fe-4S ferredoxin-type" evidence="8">
    <location>
        <begin position="158"/>
        <end position="183"/>
    </location>
</feature>
<dbReference type="InterPro" id="IPR005117">
    <property type="entry name" value="NiRdtase/SiRdtase_haem-b_fer"/>
</dbReference>
<dbReference type="PROSITE" id="PS00365">
    <property type="entry name" value="NIR_SIR"/>
    <property type="match status" value="1"/>
</dbReference>
<proteinExistence type="inferred from homology"/>
<dbReference type="PROSITE" id="PS51379">
    <property type="entry name" value="4FE4S_FER_2"/>
    <property type="match status" value="2"/>
</dbReference>
<dbReference type="InterPro" id="IPR036136">
    <property type="entry name" value="Nit/Sulf_reduc_fer-like_dom_sf"/>
</dbReference>
<dbReference type="HOGENOM" id="CLU_072599_0_1_2"/>
<keyword evidence="10" id="KW-1185">Reference proteome</keyword>
<dbReference type="SUPFAM" id="SSF56014">
    <property type="entry name" value="Nitrite and sulphite reductase 4Fe-4S domain-like"/>
    <property type="match status" value="1"/>
</dbReference>
<dbReference type="OrthoDB" id="15347at2157"/>
<dbReference type="Proteomes" id="UP000001979">
    <property type="component" value="Chromosome"/>
</dbReference>
<dbReference type="GO" id="GO:0046872">
    <property type="term" value="F:metal ion binding"/>
    <property type="evidence" value="ECO:0007669"/>
    <property type="project" value="UniProtKB-KW"/>
</dbReference>
<keyword evidence="3" id="KW-0349">Heme</keyword>
<dbReference type="SUPFAM" id="SSF54862">
    <property type="entry name" value="4Fe-4S ferredoxins"/>
    <property type="match status" value="1"/>
</dbReference>
<dbReference type="STRING" id="259564.Mbur_2218"/>
<dbReference type="Gene3D" id="3.30.70.20">
    <property type="match status" value="1"/>
</dbReference>
<keyword evidence="6" id="KW-0408">Iron</keyword>
<dbReference type="InterPro" id="IPR045854">
    <property type="entry name" value="NO2/SO3_Rdtase_4Fe4S_sf"/>
</dbReference>
<evidence type="ECO:0000256" key="2">
    <source>
        <dbReference type="ARBA" id="ARBA00022485"/>
    </source>
</evidence>
<keyword evidence="5" id="KW-0560">Oxidoreductase</keyword>
<organism evidence="9 10">
    <name type="scientific">Methanococcoides burtonii (strain DSM 6242 / NBRC 107633 / OCM 468 / ACE-M)</name>
    <dbReference type="NCBI Taxonomy" id="259564"/>
    <lineage>
        <taxon>Archaea</taxon>
        <taxon>Methanobacteriati</taxon>
        <taxon>Methanobacteriota</taxon>
        <taxon>Stenosarchaea group</taxon>
        <taxon>Methanomicrobia</taxon>
        <taxon>Methanosarcinales</taxon>
        <taxon>Methanosarcinaceae</taxon>
        <taxon>Methanococcoides</taxon>
    </lineage>
</organism>
<dbReference type="InterPro" id="IPR006067">
    <property type="entry name" value="NO2/SO3_Rdtase_4Fe4S_dom"/>
</dbReference>
<feature type="domain" description="4Fe-4S ferredoxin-type" evidence="8">
    <location>
        <begin position="187"/>
        <end position="216"/>
    </location>
</feature>
<dbReference type="Pfam" id="PF00037">
    <property type="entry name" value="Fer4"/>
    <property type="match status" value="2"/>
</dbReference>
<dbReference type="InterPro" id="IPR006066">
    <property type="entry name" value="NO2/SO3_Rdtase_FeS/sirohaem_BS"/>
</dbReference>
<evidence type="ECO:0000313" key="10">
    <source>
        <dbReference type="Proteomes" id="UP000001979"/>
    </source>
</evidence>
<comment type="similarity">
    <text evidence="1">Belongs to the nitrite and sulfite reductase 4Fe-4S domain family.</text>
</comment>